<evidence type="ECO:0000313" key="2">
    <source>
        <dbReference type="EMBL" id="PRZ48876.1"/>
    </source>
</evidence>
<accession>A0A2T1AJU3</accession>
<evidence type="ECO:0000313" key="3">
    <source>
        <dbReference type="Proteomes" id="UP000237718"/>
    </source>
</evidence>
<comment type="caution">
    <text evidence="2">The sequence shown here is derived from an EMBL/GenBank/DDBJ whole genome shotgun (WGS) entry which is preliminary data.</text>
</comment>
<dbReference type="AlphaFoldDB" id="A0A2T1AJU3"/>
<feature type="region of interest" description="Disordered" evidence="1">
    <location>
        <begin position="1"/>
        <end position="46"/>
    </location>
</feature>
<proteinExistence type="predicted"/>
<sequence length="83" mass="9795">MVFLRSSRKMPHCGKFERRARAQRRPSSSFQKYLGEREGQRPSHRQDQPWWINVENSFGSRLWLAKVLPCVSTDTASWLCKLS</sequence>
<dbReference type="EMBL" id="PVUF01000003">
    <property type="protein sequence ID" value="PRZ48876.1"/>
    <property type="molecule type" value="Genomic_DNA"/>
</dbReference>
<protein>
    <submittedName>
        <fullName evidence="2">Uncharacterized protein</fullName>
    </submittedName>
</protein>
<gene>
    <name evidence="2" type="ORF">CLV89_103190</name>
</gene>
<name>A0A2T1AJU3_TRISK</name>
<feature type="compositionally biased region" description="Basic and acidic residues" evidence="1">
    <location>
        <begin position="34"/>
        <end position="46"/>
    </location>
</feature>
<dbReference type="Proteomes" id="UP000237718">
    <property type="component" value="Unassembled WGS sequence"/>
</dbReference>
<evidence type="ECO:0000256" key="1">
    <source>
        <dbReference type="SAM" id="MobiDB-lite"/>
    </source>
</evidence>
<feature type="compositionally biased region" description="Basic residues" evidence="1">
    <location>
        <begin position="1"/>
        <end position="12"/>
    </location>
</feature>
<reference evidence="2 3" key="1">
    <citation type="submission" date="2018-03" db="EMBL/GenBank/DDBJ databases">
        <title>Genomic Encyclopedia of Archaeal and Bacterial Type Strains, Phase II (KMG-II): from individual species to whole genera.</title>
        <authorList>
            <person name="Goeker M."/>
        </authorList>
    </citation>
    <scope>NUCLEOTIDE SEQUENCE [LARGE SCALE GENOMIC DNA]</scope>
    <source>
        <strain evidence="2 3">DSM 25328</strain>
    </source>
</reference>
<organism evidence="2 3">
    <name type="scientific">Tritonibacter scottomollicae</name>
    <name type="common">Epibacterium scottomollicae</name>
    <dbReference type="NCBI Taxonomy" id="483013"/>
    <lineage>
        <taxon>Bacteria</taxon>
        <taxon>Pseudomonadati</taxon>
        <taxon>Pseudomonadota</taxon>
        <taxon>Alphaproteobacteria</taxon>
        <taxon>Rhodobacterales</taxon>
        <taxon>Paracoccaceae</taxon>
        <taxon>Tritonibacter</taxon>
    </lineage>
</organism>